<evidence type="ECO:0000313" key="5">
    <source>
        <dbReference type="Proteomes" id="UP000006854"/>
    </source>
</evidence>
<dbReference type="PROSITE" id="PS51462">
    <property type="entry name" value="NUDIX"/>
    <property type="match status" value="1"/>
</dbReference>
<evidence type="ECO:0000256" key="2">
    <source>
        <dbReference type="ARBA" id="ARBA00022801"/>
    </source>
</evidence>
<dbReference type="CDD" id="cd18879">
    <property type="entry name" value="NUDIX_Hydrolase"/>
    <property type="match status" value="1"/>
</dbReference>
<dbReference type="GO" id="GO:0016787">
    <property type="term" value="F:hydrolase activity"/>
    <property type="evidence" value="ECO:0007669"/>
    <property type="project" value="UniProtKB-KW"/>
</dbReference>
<dbReference type="InterPro" id="IPR015797">
    <property type="entry name" value="NUDIX_hydrolase-like_dom_sf"/>
</dbReference>
<feature type="domain" description="Nudix hydrolase" evidence="3">
    <location>
        <begin position="21"/>
        <end position="152"/>
    </location>
</feature>
<dbReference type="PANTHER" id="PTHR43046:SF16">
    <property type="entry name" value="ADP-RIBOSE PYROPHOSPHATASE YJHB-RELATED"/>
    <property type="match status" value="1"/>
</dbReference>
<dbReference type="PANTHER" id="PTHR43046">
    <property type="entry name" value="GDP-MANNOSE MANNOSYL HYDROLASE"/>
    <property type="match status" value="1"/>
</dbReference>
<dbReference type="EMBL" id="FR845719">
    <property type="protein sequence ID" value="CCA58966.1"/>
    <property type="molecule type" value="Genomic_DNA"/>
</dbReference>
<organism evidence="4 5">
    <name type="scientific">Streptomyces venezuelae (strain ATCC 10712 / CBS 650.69 / DSM 40230 / JCM 4526 / NBRC 13096 / PD 04745)</name>
    <dbReference type="NCBI Taxonomy" id="953739"/>
    <lineage>
        <taxon>Bacteria</taxon>
        <taxon>Bacillati</taxon>
        <taxon>Actinomycetota</taxon>
        <taxon>Actinomycetes</taxon>
        <taxon>Kitasatosporales</taxon>
        <taxon>Streptomycetaceae</taxon>
        <taxon>Streptomyces</taxon>
    </lineage>
</organism>
<accession>F2R9C3</accession>
<reference evidence="4 5" key="1">
    <citation type="journal article" date="2011" name="BMC Genomics">
        <title>Genome-wide analysis of the role of GlnR in Streptomyces venezuelae provides new insights into global nitrogen regulation in actinomycetes.</title>
        <authorList>
            <person name="Pullan S.T."/>
            <person name="Bibb M.J."/>
            <person name="Merrick M."/>
        </authorList>
    </citation>
    <scope>NUCLEOTIDE SEQUENCE [LARGE SCALE GENOMIC DNA]</scope>
    <source>
        <strain evidence="4">ATCC 10712</strain>
    </source>
</reference>
<dbReference type="SUPFAM" id="SSF55811">
    <property type="entry name" value="Nudix"/>
    <property type="match status" value="1"/>
</dbReference>
<proteinExistence type="predicted"/>
<dbReference type="AlphaFoldDB" id="F2R9C3"/>
<protein>
    <submittedName>
        <fullName evidence="4">MutT or NUDIX family protein</fullName>
    </submittedName>
</protein>
<comment type="cofactor">
    <cofactor evidence="1">
        <name>Mg(2+)</name>
        <dbReference type="ChEBI" id="CHEBI:18420"/>
    </cofactor>
</comment>
<dbReference type="KEGG" id="sve:SVEN_5680"/>
<dbReference type="Proteomes" id="UP000006854">
    <property type="component" value="Chromosome"/>
</dbReference>
<evidence type="ECO:0000256" key="1">
    <source>
        <dbReference type="ARBA" id="ARBA00001946"/>
    </source>
</evidence>
<dbReference type="eggNOG" id="COG1051">
    <property type="taxonomic scope" value="Bacteria"/>
</dbReference>
<dbReference type="HOGENOM" id="CLU_037162_7_3_11"/>
<dbReference type="InterPro" id="IPR020084">
    <property type="entry name" value="NUDIX_hydrolase_CS"/>
</dbReference>
<dbReference type="Pfam" id="PF00293">
    <property type="entry name" value="NUDIX"/>
    <property type="match status" value="1"/>
</dbReference>
<dbReference type="InterPro" id="IPR000086">
    <property type="entry name" value="NUDIX_hydrolase_dom"/>
</dbReference>
<keyword evidence="5" id="KW-1185">Reference proteome</keyword>
<dbReference type="PROSITE" id="PS00893">
    <property type="entry name" value="NUDIX_BOX"/>
    <property type="match status" value="1"/>
</dbReference>
<evidence type="ECO:0000313" key="4">
    <source>
        <dbReference type="EMBL" id="CCA58966.1"/>
    </source>
</evidence>
<dbReference type="Gene3D" id="3.90.79.10">
    <property type="entry name" value="Nucleoside Triphosphate Pyrophosphohydrolase"/>
    <property type="match status" value="1"/>
</dbReference>
<name>F2R9C3_STRVP</name>
<dbReference type="PATRIC" id="fig|953739.5.peg.903"/>
<keyword evidence="2" id="KW-0378">Hydrolase</keyword>
<gene>
    <name evidence="4" type="ordered locus">SVEN_5680</name>
</gene>
<sequence length="162" mass="17742">MNRATDFVSDLRKAVGPDFLLWLPGVVAVVRDQNRRVLLQRRTAASQWTPLSGIVEPGEAPAAAVAREVHEETGVRVVVERLAAVTNSPPVQHSNGDRAQYLEIIFACRPAGPDSSPRVCDDESVEVGWFSLDALPPMSARMREIIAVVEKDETAAWFAPVE</sequence>
<evidence type="ECO:0000259" key="3">
    <source>
        <dbReference type="PROSITE" id="PS51462"/>
    </source>
</evidence>